<dbReference type="Proteomes" id="UP000038204">
    <property type="component" value="Unassembled WGS sequence"/>
</dbReference>
<gene>
    <name evidence="1" type="ORF">ERS008667_04164</name>
</gene>
<protein>
    <submittedName>
        <fullName evidence="1">Uncharacterized protein</fullName>
    </submittedName>
</protein>
<dbReference type="RefSeq" id="WP_049601550.1">
    <property type="nucleotide sequence ID" value="NZ_CPZI01000008.1"/>
</dbReference>
<reference evidence="1 2" key="1">
    <citation type="submission" date="2015-03" db="EMBL/GenBank/DDBJ databases">
        <authorList>
            <person name="Murphy D."/>
        </authorList>
    </citation>
    <scope>NUCLEOTIDE SEQUENCE [LARGE SCALE GENOMIC DNA]</scope>
    <source>
        <strain evidence="1 2">Y233</strain>
    </source>
</reference>
<name>A0A0T9RNJ4_9GAMM</name>
<dbReference type="EMBL" id="CQBK01000054">
    <property type="protein sequence ID" value="CNI71913.1"/>
    <property type="molecule type" value="Genomic_DNA"/>
</dbReference>
<dbReference type="AlphaFoldDB" id="A0A0T9RNJ4"/>
<proteinExistence type="predicted"/>
<accession>A0A0T9RNJ4</accession>
<evidence type="ECO:0000313" key="1">
    <source>
        <dbReference type="EMBL" id="CNI71913.1"/>
    </source>
</evidence>
<organism evidence="1 2">
    <name type="scientific">Yersinia similis</name>
    <dbReference type="NCBI Taxonomy" id="367190"/>
    <lineage>
        <taxon>Bacteria</taxon>
        <taxon>Pseudomonadati</taxon>
        <taxon>Pseudomonadota</taxon>
        <taxon>Gammaproteobacteria</taxon>
        <taxon>Enterobacterales</taxon>
        <taxon>Yersiniaceae</taxon>
        <taxon>Yersinia</taxon>
    </lineage>
</organism>
<evidence type="ECO:0000313" key="2">
    <source>
        <dbReference type="Proteomes" id="UP000038204"/>
    </source>
</evidence>
<sequence length="73" mass="8365">MKMLIKRHTTYDMTLFSDALSCIAANIEDAYILSDAVAEKNYTYNDLMSLAMTYLSSTEHGKKFHVDTTRFSE</sequence>